<dbReference type="OrthoDB" id="10256726at2759"/>
<accession>A0A9N9C8R6</accession>
<sequence>MASKSVEKECLVQEKNEELIFESGPPKRGRVAKAYEDYEFRTSEPVHTLPRVIVKNKMNPPKKRIRTAETPRLLSEAELSARKSKKYPKSRKPAQKWNLEEDKILVDFMFGLIQNVPWNDLAKGLPNRDIKSMQNRWAYIRRAGFRVTPARDNSKDDE</sequence>
<dbReference type="InterPro" id="IPR009057">
    <property type="entry name" value="Homeodomain-like_sf"/>
</dbReference>
<evidence type="ECO:0000313" key="2">
    <source>
        <dbReference type="EMBL" id="CAG8595201.1"/>
    </source>
</evidence>
<comment type="caution">
    <text evidence="2">The sequence shown here is derived from an EMBL/GenBank/DDBJ whole genome shotgun (WGS) entry which is preliminary data.</text>
</comment>
<organism evidence="2 3">
    <name type="scientific">Paraglomus brasilianum</name>
    <dbReference type="NCBI Taxonomy" id="144538"/>
    <lineage>
        <taxon>Eukaryota</taxon>
        <taxon>Fungi</taxon>
        <taxon>Fungi incertae sedis</taxon>
        <taxon>Mucoromycota</taxon>
        <taxon>Glomeromycotina</taxon>
        <taxon>Glomeromycetes</taxon>
        <taxon>Paraglomerales</taxon>
        <taxon>Paraglomeraceae</taxon>
        <taxon>Paraglomus</taxon>
    </lineage>
</organism>
<dbReference type="AlphaFoldDB" id="A0A9N9C8R6"/>
<dbReference type="SUPFAM" id="SSF46689">
    <property type="entry name" value="Homeodomain-like"/>
    <property type="match status" value="1"/>
</dbReference>
<dbReference type="InterPro" id="IPR001005">
    <property type="entry name" value="SANT/Myb"/>
</dbReference>
<name>A0A9N9C8R6_9GLOM</name>
<protein>
    <submittedName>
        <fullName evidence="2">8113_t:CDS:1</fullName>
    </submittedName>
</protein>
<feature type="domain" description="Myb-like" evidence="1">
    <location>
        <begin position="89"/>
        <end position="141"/>
    </location>
</feature>
<evidence type="ECO:0000259" key="1">
    <source>
        <dbReference type="PROSITE" id="PS50090"/>
    </source>
</evidence>
<keyword evidence="3" id="KW-1185">Reference proteome</keyword>
<gene>
    <name evidence="2" type="ORF">PBRASI_LOCUS7341</name>
</gene>
<dbReference type="PROSITE" id="PS50090">
    <property type="entry name" value="MYB_LIKE"/>
    <property type="match status" value="1"/>
</dbReference>
<dbReference type="Gene3D" id="1.10.10.60">
    <property type="entry name" value="Homeodomain-like"/>
    <property type="match status" value="1"/>
</dbReference>
<dbReference type="EMBL" id="CAJVPI010001114">
    <property type="protein sequence ID" value="CAG8595201.1"/>
    <property type="molecule type" value="Genomic_DNA"/>
</dbReference>
<evidence type="ECO:0000313" key="3">
    <source>
        <dbReference type="Proteomes" id="UP000789739"/>
    </source>
</evidence>
<dbReference type="Proteomes" id="UP000789739">
    <property type="component" value="Unassembled WGS sequence"/>
</dbReference>
<proteinExistence type="predicted"/>
<reference evidence="2" key="1">
    <citation type="submission" date="2021-06" db="EMBL/GenBank/DDBJ databases">
        <authorList>
            <person name="Kallberg Y."/>
            <person name="Tangrot J."/>
            <person name="Rosling A."/>
        </authorList>
    </citation>
    <scope>NUCLEOTIDE SEQUENCE</scope>
    <source>
        <strain evidence="2">BR232B</strain>
    </source>
</reference>